<dbReference type="Proteomes" id="UP001165960">
    <property type="component" value="Unassembled WGS sequence"/>
</dbReference>
<name>A0ACC2UE62_9FUNG</name>
<dbReference type="EMBL" id="QTSX02000789">
    <property type="protein sequence ID" value="KAJ9085011.1"/>
    <property type="molecule type" value="Genomic_DNA"/>
</dbReference>
<accession>A0ACC2UE62</accession>
<gene>
    <name evidence="1" type="ORF">DSO57_1018295</name>
</gene>
<reference evidence="1" key="1">
    <citation type="submission" date="2022-04" db="EMBL/GenBank/DDBJ databases">
        <title>Genome of the entomopathogenic fungus Entomophthora muscae.</title>
        <authorList>
            <person name="Elya C."/>
            <person name="Lovett B.R."/>
            <person name="Lee E."/>
            <person name="Macias A.M."/>
            <person name="Hajek A.E."/>
            <person name="De Bivort B.L."/>
            <person name="Kasson M.T."/>
            <person name="De Fine Licht H.H."/>
            <person name="Stajich J.E."/>
        </authorList>
    </citation>
    <scope>NUCLEOTIDE SEQUENCE</scope>
    <source>
        <strain evidence="1">Berkeley</strain>
    </source>
</reference>
<evidence type="ECO:0000313" key="2">
    <source>
        <dbReference type="Proteomes" id="UP001165960"/>
    </source>
</evidence>
<proteinExistence type="predicted"/>
<organism evidence="1 2">
    <name type="scientific">Entomophthora muscae</name>
    <dbReference type="NCBI Taxonomy" id="34485"/>
    <lineage>
        <taxon>Eukaryota</taxon>
        <taxon>Fungi</taxon>
        <taxon>Fungi incertae sedis</taxon>
        <taxon>Zoopagomycota</taxon>
        <taxon>Entomophthoromycotina</taxon>
        <taxon>Entomophthoromycetes</taxon>
        <taxon>Entomophthorales</taxon>
        <taxon>Entomophthoraceae</taxon>
        <taxon>Entomophthora</taxon>
    </lineage>
</organism>
<sequence length="88" mass="10063">MKSFCLNLSSCAGDDLVYLLRPLELFFLFGFLHRRRFSHLLHLLKDLSRRAQDLVVTGENLVKSLICDDLVLSPPNSDHESPLRQAPL</sequence>
<evidence type="ECO:0000313" key="1">
    <source>
        <dbReference type="EMBL" id="KAJ9085011.1"/>
    </source>
</evidence>
<protein>
    <submittedName>
        <fullName evidence="1">Uncharacterized protein</fullName>
    </submittedName>
</protein>
<keyword evidence="2" id="KW-1185">Reference proteome</keyword>
<comment type="caution">
    <text evidence="1">The sequence shown here is derived from an EMBL/GenBank/DDBJ whole genome shotgun (WGS) entry which is preliminary data.</text>
</comment>